<keyword evidence="5" id="KW-0456">Lyase</keyword>
<dbReference type="EMBL" id="PTQR01000080">
    <property type="protein sequence ID" value="TKX21739.1"/>
    <property type="molecule type" value="Genomic_DNA"/>
</dbReference>
<dbReference type="Proteomes" id="UP000308133">
    <property type="component" value="Unassembled WGS sequence"/>
</dbReference>
<dbReference type="GO" id="GO:0008270">
    <property type="term" value="F:zinc ion binding"/>
    <property type="evidence" value="ECO:0007669"/>
    <property type="project" value="UniProtKB-UniRule"/>
</dbReference>
<dbReference type="PANTHER" id="PTHR43175">
    <property type="entry name" value="CARBONIC ANHYDRASE"/>
    <property type="match status" value="1"/>
</dbReference>
<dbReference type="GO" id="GO:0004089">
    <property type="term" value="F:carbonate dehydratase activity"/>
    <property type="evidence" value="ECO:0007669"/>
    <property type="project" value="UniProtKB-UniRule"/>
</dbReference>
<evidence type="ECO:0000256" key="2">
    <source>
        <dbReference type="ARBA" id="ARBA00022723"/>
    </source>
</evidence>
<protein>
    <recommendedName>
        <fullName evidence="5">Carbonic anhydrase</fullName>
        <ecNumber evidence="5">4.2.1.1</ecNumber>
    </recommendedName>
    <alternativeName>
        <fullName evidence="5">Carbonate dehydratase</fullName>
    </alternativeName>
</protein>
<comment type="cofactor">
    <cofactor evidence="4">
        <name>Zn(2+)</name>
        <dbReference type="ChEBI" id="CHEBI:29105"/>
    </cofactor>
    <text evidence="4">Binds 1 zinc ion per subunit.</text>
</comment>
<dbReference type="InterPro" id="IPR036874">
    <property type="entry name" value="Carbonic_anhydrase_sf"/>
</dbReference>
<dbReference type="SUPFAM" id="SSF53056">
    <property type="entry name" value="beta-carbonic anhydrase, cab"/>
    <property type="match status" value="1"/>
</dbReference>
<dbReference type="InterPro" id="IPR001765">
    <property type="entry name" value="Carbonic_anhydrase"/>
</dbReference>
<dbReference type="SMART" id="SM00947">
    <property type="entry name" value="Pro_CA"/>
    <property type="match status" value="1"/>
</dbReference>
<comment type="caution">
    <text evidence="6">The sequence shown here is derived from an EMBL/GenBank/DDBJ whole genome shotgun (WGS) entry which is preliminary data.</text>
</comment>
<proteinExistence type="inferred from homology"/>
<organism evidence="6 7">
    <name type="scientific">Elsinoe australis</name>
    <dbReference type="NCBI Taxonomy" id="40998"/>
    <lineage>
        <taxon>Eukaryota</taxon>
        <taxon>Fungi</taxon>
        <taxon>Dikarya</taxon>
        <taxon>Ascomycota</taxon>
        <taxon>Pezizomycotina</taxon>
        <taxon>Dothideomycetes</taxon>
        <taxon>Dothideomycetidae</taxon>
        <taxon>Myriangiales</taxon>
        <taxon>Elsinoaceae</taxon>
        <taxon>Elsinoe</taxon>
    </lineage>
</organism>
<sequence length="174" mass="18973">MSHPKTPITDAIQAANAQWVKDFKHGDLPLPPGKKYTIGTCMDARLPPTDPRSLGVHPGDAHIIRNAGGSAVDALRSLLISQHLLGTEEILVIKHTGCGMLTFQDEDIKSLIAQRQGEKAGKDVEGTKFLPFGDLEAAVKEDVTFLKTNEALKEKQKISGWIWEVETGALKRVV</sequence>
<evidence type="ECO:0000256" key="1">
    <source>
        <dbReference type="ARBA" id="ARBA00006217"/>
    </source>
</evidence>
<evidence type="ECO:0000313" key="6">
    <source>
        <dbReference type="EMBL" id="TKX21739.1"/>
    </source>
</evidence>
<gene>
    <name evidence="6" type="ORF">C1H76_6235</name>
</gene>
<comment type="catalytic activity">
    <reaction evidence="5">
        <text>hydrogencarbonate + H(+) = CO2 + H2O</text>
        <dbReference type="Rhea" id="RHEA:10748"/>
        <dbReference type="ChEBI" id="CHEBI:15377"/>
        <dbReference type="ChEBI" id="CHEBI:15378"/>
        <dbReference type="ChEBI" id="CHEBI:16526"/>
        <dbReference type="ChEBI" id="CHEBI:17544"/>
        <dbReference type="EC" id="4.2.1.1"/>
    </reaction>
</comment>
<name>A0A4U7AUG8_9PEZI</name>
<dbReference type="CDD" id="cd03379">
    <property type="entry name" value="beta_CA_cladeD"/>
    <property type="match status" value="1"/>
</dbReference>
<dbReference type="AlphaFoldDB" id="A0A4U7AUG8"/>
<dbReference type="Pfam" id="PF00484">
    <property type="entry name" value="Pro_CA"/>
    <property type="match status" value="1"/>
</dbReference>
<evidence type="ECO:0000313" key="7">
    <source>
        <dbReference type="Proteomes" id="UP000308133"/>
    </source>
</evidence>
<comment type="function">
    <text evidence="5">Reversible hydration of carbon dioxide.</text>
</comment>
<accession>A0A4U7AUG8</accession>
<evidence type="ECO:0000256" key="4">
    <source>
        <dbReference type="PIRSR" id="PIRSR601765-1"/>
    </source>
</evidence>
<reference evidence="6 7" key="1">
    <citation type="submission" date="2018-02" db="EMBL/GenBank/DDBJ databases">
        <title>Draft genome sequences of Elsinoe sp., causing black scab on jojoba.</title>
        <authorList>
            <person name="Stodart B."/>
            <person name="Jeffress S."/>
            <person name="Ash G."/>
            <person name="Arun Chinnappa K."/>
        </authorList>
    </citation>
    <scope>NUCLEOTIDE SEQUENCE [LARGE SCALE GENOMIC DNA]</scope>
    <source>
        <strain evidence="6 7">Hillstone_2</strain>
    </source>
</reference>
<keyword evidence="2 4" id="KW-0479">Metal-binding</keyword>
<feature type="binding site" evidence="4">
    <location>
        <position position="41"/>
    </location>
    <ligand>
        <name>Zn(2+)</name>
        <dbReference type="ChEBI" id="CHEBI:29105"/>
    </ligand>
</feature>
<comment type="similarity">
    <text evidence="1 5">Belongs to the beta-class carbonic anhydrase family.</text>
</comment>
<evidence type="ECO:0000256" key="3">
    <source>
        <dbReference type="ARBA" id="ARBA00022833"/>
    </source>
</evidence>
<keyword evidence="3 4" id="KW-0862">Zinc</keyword>
<feature type="binding site" evidence="4">
    <location>
        <position position="98"/>
    </location>
    <ligand>
        <name>Zn(2+)</name>
        <dbReference type="ChEBI" id="CHEBI:29105"/>
    </ligand>
</feature>
<dbReference type="EC" id="4.2.1.1" evidence="5"/>
<feature type="binding site" evidence="4">
    <location>
        <position position="43"/>
    </location>
    <ligand>
        <name>Zn(2+)</name>
        <dbReference type="ChEBI" id="CHEBI:29105"/>
    </ligand>
</feature>
<dbReference type="PANTHER" id="PTHR43175:SF3">
    <property type="entry name" value="CARBON DISULFIDE HYDROLASE"/>
    <property type="match status" value="1"/>
</dbReference>
<feature type="binding site" evidence="4">
    <location>
        <position position="95"/>
    </location>
    <ligand>
        <name>Zn(2+)</name>
        <dbReference type="ChEBI" id="CHEBI:29105"/>
    </ligand>
</feature>
<dbReference type="Gene3D" id="3.40.1050.10">
    <property type="entry name" value="Carbonic anhydrase"/>
    <property type="match status" value="1"/>
</dbReference>
<evidence type="ECO:0000256" key="5">
    <source>
        <dbReference type="RuleBase" id="RU003956"/>
    </source>
</evidence>